<dbReference type="Pfam" id="PF13521">
    <property type="entry name" value="AAA_28"/>
    <property type="match status" value="1"/>
</dbReference>
<dbReference type="EMBL" id="LNYR01000002">
    <property type="protein sequence ID" value="KTD54749.1"/>
    <property type="molecule type" value="Genomic_DNA"/>
</dbReference>
<dbReference type="AlphaFoldDB" id="A0A378KRY4"/>
<accession>A0A378KRY4</accession>
<name>A0A378KRY4_9GAMM</name>
<gene>
    <name evidence="2" type="ORF">Lqua_0256</name>
    <name evidence="3" type="ORF">NCTC12376_00722</name>
</gene>
<evidence type="ECO:0000313" key="5">
    <source>
        <dbReference type="Proteomes" id="UP000254230"/>
    </source>
</evidence>
<dbReference type="STRING" id="45072.Lqua_0256"/>
<dbReference type="InterPro" id="IPR038727">
    <property type="entry name" value="NadR/Ttd14_AAA_dom"/>
</dbReference>
<proteinExistence type="predicted"/>
<sequence length="211" mass="23964">MIDVPKPLNFMTKIKEKNSTKTHSDTPELIKKQSNFYLLTGGPGAGKTTVLNELARQRFQVVPEVARAIIKHQNAIGGNATHNGDRIAYCNLMLKESIDDFIAKSAIQDVVFFDRGIPDLYSYSKRFCGGVNDTVTQYVDQFRYNALAFLFPPWSDIYCHDTERKQDFQEAIDTYNAVKEGYSACGYQLVEVPKCSIAERIEFILNAMRQQ</sequence>
<feature type="domain" description="NadR/Ttd14 AAA" evidence="1">
    <location>
        <begin position="37"/>
        <end position="200"/>
    </location>
</feature>
<dbReference type="Proteomes" id="UP000254230">
    <property type="component" value="Unassembled WGS sequence"/>
</dbReference>
<organism evidence="3 5">
    <name type="scientific">Legionella quateirensis</name>
    <dbReference type="NCBI Taxonomy" id="45072"/>
    <lineage>
        <taxon>Bacteria</taxon>
        <taxon>Pseudomonadati</taxon>
        <taxon>Pseudomonadota</taxon>
        <taxon>Gammaproteobacteria</taxon>
        <taxon>Legionellales</taxon>
        <taxon>Legionellaceae</taxon>
        <taxon>Legionella</taxon>
    </lineage>
</organism>
<dbReference type="RefSeq" id="WP_238585506.1">
    <property type="nucleotide sequence ID" value="NZ_CAAAIL010000014.1"/>
</dbReference>
<dbReference type="Proteomes" id="UP000054639">
    <property type="component" value="Unassembled WGS sequence"/>
</dbReference>
<evidence type="ECO:0000313" key="2">
    <source>
        <dbReference type="EMBL" id="KTD54749.1"/>
    </source>
</evidence>
<dbReference type="InterPro" id="IPR027417">
    <property type="entry name" value="P-loop_NTPase"/>
</dbReference>
<dbReference type="SUPFAM" id="SSF52540">
    <property type="entry name" value="P-loop containing nucleoside triphosphate hydrolases"/>
    <property type="match status" value="1"/>
</dbReference>
<evidence type="ECO:0000259" key="1">
    <source>
        <dbReference type="Pfam" id="PF13521"/>
    </source>
</evidence>
<protein>
    <submittedName>
        <fullName evidence="3">ATPase</fullName>
    </submittedName>
</protein>
<keyword evidence="4" id="KW-1185">Reference proteome</keyword>
<reference evidence="2 4" key="1">
    <citation type="submission" date="2015-11" db="EMBL/GenBank/DDBJ databases">
        <title>Genomic analysis of 38 Legionella species identifies large and diverse effector repertoires.</title>
        <authorList>
            <person name="Burstein D."/>
            <person name="Amaro F."/>
            <person name="Zusman T."/>
            <person name="Lifshitz Z."/>
            <person name="Cohen O."/>
            <person name="Gilbert J.A."/>
            <person name="Pupko T."/>
            <person name="Shuman H.A."/>
            <person name="Segal G."/>
        </authorList>
    </citation>
    <scope>NUCLEOTIDE SEQUENCE [LARGE SCALE GENOMIC DNA]</scope>
    <source>
        <strain evidence="2 4">ATCC 49507</strain>
    </source>
</reference>
<dbReference type="Gene3D" id="3.40.50.300">
    <property type="entry name" value="P-loop containing nucleotide triphosphate hydrolases"/>
    <property type="match status" value="1"/>
</dbReference>
<evidence type="ECO:0000313" key="3">
    <source>
        <dbReference type="EMBL" id="STY16929.1"/>
    </source>
</evidence>
<evidence type="ECO:0000313" key="4">
    <source>
        <dbReference type="Proteomes" id="UP000054639"/>
    </source>
</evidence>
<reference evidence="3 5" key="2">
    <citation type="submission" date="2018-06" db="EMBL/GenBank/DDBJ databases">
        <authorList>
            <consortium name="Pathogen Informatics"/>
            <person name="Doyle S."/>
        </authorList>
    </citation>
    <scope>NUCLEOTIDE SEQUENCE [LARGE SCALE GENOMIC DNA]</scope>
    <source>
        <strain evidence="3 5">NCTC12376</strain>
    </source>
</reference>
<dbReference type="EMBL" id="UGOW01000001">
    <property type="protein sequence ID" value="STY16929.1"/>
    <property type="molecule type" value="Genomic_DNA"/>
</dbReference>